<feature type="domain" description="Methylguanine DNA methyltransferase ribonuclease-like" evidence="11">
    <location>
        <begin position="7"/>
        <end position="66"/>
    </location>
</feature>
<evidence type="ECO:0000256" key="5">
    <source>
        <dbReference type="ARBA" id="ARBA00022679"/>
    </source>
</evidence>
<dbReference type="GO" id="GO:0003908">
    <property type="term" value="F:methylated-DNA-[protein]-cysteine S-methyltransferase activity"/>
    <property type="evidence" value="ECO:0007669"/>
    <property type="project" value="UniProtKB-UniRule"/>
</dbReference>
<dbReference type="Pfam" id="PF02870">
    <property type="entry name" value="Methyltransf_1N"/>
    <property type="match status" value="1"/>
</dbReference>
<evidence type="ECO:0000259" key="10">
    <source>
        <dbReference type="Pfam" id="PF01035"/>
    </source>
</evidence>
<dbReference type="HAMAP" id="MF_00772">
    <property type="entry name" value="OGT"/>
    <property type="match status" value="1"/>
</dbReference>
<dbReference type="Gene3D" id="3.30.160.70">
    <property type="entry name" value="Methylated DNA-protein cysteine methyltransferase domain"/>
    <property type="match status" value="1"/>
</dbReference>
<dbReference type="InterPro" id="IPR023546">
    <property type="entry name" value="MGMT"/>
</dbReference>
<dbReference type="PROSITE" id="PS00374">
    <property type="entry name" value="MGMT"/>
    <property type="match status" value="1"/>
</dbReference>
<dbReference type="KEGG" id="mrob:HH214_19950"/>
<reference evidence="12 13" key="1">
    <citation type="submission" date="2020-04" db="EMBL/GenBank/DDBJ databases">
        <title>Genome sequencing of novel species.</title>
        <authorList>
            <person name="Heo J."/>
            <person name="Kim S.-J."/>
            <person name="Kim J.-S."/>
            <person name="Hong S.-B."/>
            <person name="Kwon S.-W."/>
        </authorList>
    </citation>
    <scope>NUCLEOTIDE SEQUENCE [LARGE SCALE GENOMIC DNA]</scope>
    <source>
        <strain evidence="12 13">F39-2</strain>
    </source>
</reference>
<dbReference type="InterPro" id="IPR036631">
    <property type="entry name" value="MGMT_N_sf"/>
</dbReference>
<comment type="catalytic activity">
    <reaction evidence="1 9">
        <text>a 4-O-methyl-thymidine in DNA + L-cysteinyl-[protein] = a thymidine in DNA + S-methyl-L-cysteinyl-[protein]</text>
        <dbReference type="Rhea" id="RHEA:53428"/>
        <dbReference type="Rhea" id="RHEA-COMP:10131"/>
        <dbReference type="Rhea" id="RHEA-COMP:10132"/>
        <dbReference type="Rhea" id="RHEA-COMP:13555"/>
        <dbReference type="Rhea" id="RHEA-COMP:13556"/>
        <dbReference type="ChEBI" id="CHEBI:29950"/>
        <dbReference type="ChEBI" id="CHEBI:82612"/>
        <dbReference type="ChEBI" id="CHEBI:137386"/>
        <dbReference type="ChEBI" id="CHEBI:137387"/>
        <dbReference type="EC" id="2.1.1.63"/>
    </reaction>
</comment>
<evidence type="ECO:0000256" key="3">
    <source>
        <dbReference type="ARBA" id="ARBA00022490"/>
    </source>
</evidence>
<sequence length="162" mass="18384">MADYYHPTPLGTACITEHDGLITAIRVCDDTAMENNQELTDATQITIKQLDEYFAGKRQIFDLPLKQQGTNFQQQVWQYLQQIPFGETISYMQLSQRMQNPLAIRAIAAANGKNNLWIVVPCHRVIGTDGSLTGYAGGLWRKQWLLRHEVQVAGYGQLQMQL</sequence>
<comment type="similarity">
    <text evidence="2 9">Belongs to the MGMT family.</text>
</comment>
<dbReference type="InterPro" id="IPR036388">
    <property type="entry name" value="WH-like_DNA-bd_sf"/>
</dbReference>
<evidence type="ECO:0000256" key="7">
    <source>
        <dbReference type="ARBA" id="ARBA00023204"/>
    </source>
</evidence>
<evidence type="ECO:0000313" key="13">
    <source>
        <dbReference type="Proteomes" id="UP000503278"/>
    </source>
</evidence>
<dbReference type="SUPFAM" id="SSF53155">
    <property type="entry name" value="Methylated DNA-protein cysteine methyltransferase domain"/>
    <property type="match status" value="1"/>
</dbReference>
<dbReference type="NCBIfam" id="TIGR00589">
    <property type="entry name" value="ogt"/>
    <property type="match status" value="1"/>
</dbReference>
<dbReference type="FunFam" id="1.10.10.10:FF:000214">
    <property type="entry name" value="Methylated-DNA--protein-cysteine methyltransferase"/>
    <property type="match status" value="1"/>
</dbReference>
<dbReference type="EMBL" id="CP051682">
    <property type="protein sequence ID" value="QJD97987.1"/>
    <property type="molecule type" value="Genomic_DNA"/>
</dbReference>
<comment type="miscellaneous">
    <text evidence="9">This enzyme catalyzes only one turnover and therefore is not strictly catalytic. According to one definition, an enzyme is a biocatalyst that acts repeatedly and over many reaction cycles.</text>
</comment>
<comment type="catalytic activity">
    <reaction evidence="8 9">
        <text>a 6-O-methyl-2'-deoxyguanosine in DNA + L-cysteinyl-[protein] = S-methyl-L-cysteinyl-[protein] + a 2'-deoxyguanosine in DNA</text>
        <dbReference type="Rhea" id="RHEA:24000"/>
        <dbReference type="Rhea" id="RHEA-COMP:10131"/>
        <dbReference type="Rhea" id="RHEA-COMP:10132"/>
        <dbReference type="Rhea" id="RHEA-COMP:11367"/>
        <dbReference type="Rhea" id="RHEA-COMP:11368"/>
        <dbReference type="ChEBI" id="CHEBI:29950"/>
        <dbReference type="ChEBI" id="CHEBI:82612"/>
        <dbReference type="ChEBI" id="CHEBI:85445"/>
        <dbReference type="ChEBI" id="CHEBI:85448"/>
        <dbReference type="EC" id="2.1.1.63"/>
    </reaction>
</comment>
<dbReference type="InterPro" id="IPR036217">
    <property type="entry name" value="MethylDNA_cys_MeTrfase_DNAb"/>
</dbReference>
<dbReference type="SUPFAM" id="SSF46767">
    <property type="entry name" value="Methylated DNA-protein cysteine methyltransferase, C-terminal domain"/>
    <property type="match status" value="1"/>
</dbReference>
<dbReference type="Proteomes" id="UP000503278">
    <property type="component" value="Chromosome"/>
</dbReference>
<dbReference type="Gene3D" id="1.10.10.10">
    <property type="entry name" value="Winged helix-like DNA-binding domain superfamily/Winged helix DNA-binding domain"/>
    <property type="match status" value="1"/>
</dbReference>
<proteinExistence type="inferred from homology"/>
<evidence type="ECO:0000256" key="8">
    <source>
        <dbReference type="ARBA" id="ARBA00049348"/>
    </source>
</evidence>
<feature type="domain" description="Methylated-DNA-[protein]-cysteine S-methyltransferase DNA binding" evidence="10">
    <location>
        <begin position="71"/>
        <end position="149"/>
    </location>
</feature>
<evidence type="ECO:0000256" key="4">
    <source>
        <dbReference type="ARBA" id="ARBA00022603"/>
    </source>
</evidence>
<evidence type="ECO:0000256" key="6">
    <source>
        <dbReference type="ARBA" id="ARBA00022763"/>
    </source>
</evidence>
<evidence type="ECO:0000256" key="2">
    <source>
        <dbReference type="ARBA" id="ARBA00008711"/>
    </source>
</evidence>
<keyword evidence="6 9" id="KW-0227">DNA damage</keyword>
<dbReference type="PANTHER" id="PTHR10815:SF5">
    <property type="entry name" value="METHYLATED-DNA--PROTEIN-CYSTEINE METHYLTRANSFERASE"/>
    <property type="match status" value="1"/>
</dbReference>
<dbReference type="GO" id="GO:0006307">
    <property type="term" value="P:DNA alkylation repair"/>
    <property type="evidence" value="ECO:0007669"/>
    <property type="project" value="UniProtKB-UniRule"/>
</dbReference>
<dbReference type="CDD" id="cd06445">
    <property type="entry name" value="ATase"/>
    <property type="match status" value="1"/>
</dbReference>
<evidence type="ECO:0000256" key="1">
    <source>
        <dbReference type="ARBA" id="ARBA00001286"/>
    </source>
</evidence>
<gene>
    <name evidence="12" type="ORF">HH214_19950</name>
</gene>
<organism evidence="12 13">
    <name type="scientific">Mucilaginibacter robiniae</name>
    <dbReference type="NCBI Taxonomy" id="2728022"/>
    <lineage>
        <taxon>Bacteria</taxon>
        <taxon>Pseudomonadati</taxon>
        <taxon>Bacteroidota</taxon>
        <taxon>Sphingobacteriia</taxon>
        <taxon>Sphingobacteriales</taxon>
        <taxon>Sphingobacteriaceae</taxon>
        <taxon>Mucilaginibacter</taxon>
    </lineage>
</organism>
<name>A0A7L5E6H2_9SPHI</name>
<feature type="active site" description="Nucleophile; methyl group acceptor" evidence="9">
    <location>
        <position position="122"/>
    </location>
</feature>
<accession>A0A7L5E6H2</accession>
<dbReference type="InterPro" id="IPR014048">
    <property type="entry name" value="MethylDNA_cys_MeTrfase_DNA-bd"/>
</dbReference>
<dbReference type="InterPro" id="IPR001497">
    <property type="entry name" value="MethylDNA_cys_MeTrfase_AS"/>
</dbReference>
<evidence type="ECO:0000259" key="11">
    <source>
        <dbReference type="Pfam" id="PF02870"/>
    </source>
</evidence>
<comment type="function">
    <text evidence="9">Involved in the cellular defense against the biological effects of O6-methylguanine (O6-MeG) and O4-methylthymine (O4-MeT) in DNA. Repairs the methylated nucleobase in DNA by stoichiometrically transferring the methyl group to a cysteine residue in the enzyme. This is a suicide reaction: the enzyme is irreversibly inactivated.</text>
</comment>
<comment type="subcellular location">
    <subcellularLocation>
        <location evidence="9">Cytoplasm</location>
    </subcellularLocation>
</comment>
<keyword evidence="7 9" id="KW-0234">DNA repair</keyword>
<dbReference type="RefSeq" id="WP_169610651.1">
    <property type="nucleotide sequence ID" value="NZ_CP051682.1"/>
</dbReference>
<keyword evidence="4 9" id="KW-0489">Methyltransferase</keyword>
<dbReference type="Pfam" id="PF01035">
    <property type="entry name" value="DNA_binding_1"/>
    <property type="match status" value="1"/>
</dbReference>
<keyword evidence="3 9" id="KW-0963">Cytoplasm</keyword>
<dbReference type="InterPro" id="IPR008332">
    <property type="entry name" value="MethylG_MeTrfase_N"/>
</dbReference>
<dbReference type="GO" id="GO:0032259">
    <property type="term" value="P:methylation"/>
    <property type="evidence" value="ECO:0007669"/>
    <property type="project" value="UniProtKB-KW"/>
</dbReference>
<dbReference type="PANTHER" id="PTHR10815">
    <property type="entry name" value="METHYLATED-DNA--PROTEIN-CYSTEINE METHYLTRANSFERASE"/>
    <property type="match status" value="1"/>
</dbReference>
<keyword evidence="13" id="KW-1185">Reference proteome</keyword>
<dbReference type="EC" id="2.1.1.63" evidence="9"/>
<protein>
    <recommendedName>
        <fullName evidence="9">Methylated-DNA--protein-cysteine methyltransferase</fullName>
        <ecNumber evidence="9">2.1.1.63</ecNumber>
    </recommendedName>
    <alternativeName>
        <fullName evidence="9">6-O-methylguanine-DNA methyltransferase</fullName>
        <shortName evidence="9">MGMT</shortName>
    </alternativeName>
    <alternativeName>
        <fullName evidence="9">O-6-methylguanine-DNA-alkyltransferase</fullName>
    </alternativeName>
</protein>
<dbReference type="AlphaFoldDB" id="A0A7L5E6H2"/>
<evidence type="ECO:0000256" key="9">
    <source>
        <dbReference type="HAMAP-Rule" id="MF_00772"/>
    </source>
</evidence>
<evidence type="ECO:0000313" key="12">
    <source>
        <dbReference type="EMBL" id="QJD97987.1"/>
    </source>
</evidence>
<dbReference type="GO" id="GO:0005737">
    <property type="term" value="C:cytoplasm"/>
    <property type="evidence" value="ECO:0007669"/>
    <property type="project" value="UniProtKB-SubCell"/>
</dbReference>
<keyword evidence="5 9" id="KW-0808">Transferase</keyword>